<evidence type="ECO:0000313" key="3">
    <source>
        <dbReference type="Proteomes" id="UP000516320"/>
    </source>
</evidence>
<dbReference type="GO" id="GO:0004371">
    <property type="term" value="F:glycerone kinase activity"/>
    <property type="evidence" value="ECO:0007669"/>
    <property type="project" value="InterPro"/>
</dbReference>
<dbReference type="Pfam" id="PF02734">
    <property type="entry name" value="Dak2"/>
    <property type="match status" value="1"/>
</dbReference>
<protein>
    <submittedName>
        <fullName evidence="2">DAK2 domain-containing protein</fullName>
    </submittedName>
</protein>
<dbReference type="Pfam" id="PF21645">
    <property type="entry name" value="FakA-like_M"/>
    <property type="match status" value="1"/>
</dbReference>
<evidence type="ECO:0000313" key="2">
    <source>
        <dbReference type="EMBL" id="QNQ90132.1"/>
    </source>
</evidence>
<reference evidence="2 3" key="1">
    <citation type="submission" date="2019-12" db="EMBL/GenBank/DDBJ databases">
        <title>Corynebacterium sp. nov., isolated from feces of the Anser Albifrons in China.</title>
        <authorList>
            <person name="Liu Q."/>
        </authorList>
    </citation>
    <scope>NUCLEOTIDE SEQUENCE [LARGE SCALE GENOMIC DNA]</scope>
    <source>
        <strain evidence="2 3">4H37-19</strain>
    </source>
</reference>
<dbReference type="PANTHER" id="PTHR33434:SF4">
    <property type="entry name" value="PHOSPHATASE PROTEIN"/>
    <property type="match status" value="1"/>
</dbReference>
<dbReference type="Proteomes" id="UP000516320">
    <property type="component" value="Chromosome"/>
</dbReference>
<dbReference type="SMART" id="SM01120">
    <property type="entry name" value="Dak2"/>
    <property type="match status" value="1"/>
</dbReference>
<dbReference type="InterPro" id="IPR050270">
    <property type="entry name" value="DegV_domain_contain"/>
</dbReference>
<dbReference type="Pfam" id="PF13684">
    <property type="entry name" value="FakA-like_C"/>
    <property type="match status" value="1"/>
</dbReference>
<name>A0A7H0SNK7_9CORY</name>
<dbReference type="RefSeq" id="WP_187975592.1">
    <property type="nucleotide sequence ID" value="NZ_CP046884.1"/>
</dbReference>
<dbReference type="InterPro" id="IPR048394">
    <property type="entry name" value="FakA-like_M"/>
</dbReference>
<proteinExistence type="predicted"/>
<organism evidence="2 3">
    <name type="scientific">Corynebacterium poyangense</name>
    <dbReference type="NCBI Taxonomy" id="2684405"/>
    <lineage>
        <taxon>Bacteria</taxon>
        <taxon>Bacillati</taxon>
        <taxon>Actinomycetota</taxon>
        <taxon>Actinomycetes</taxon>
        <taxon>Mycobacteriales</taxon>
        <taxon>Corynebacteriaceae</taxon>
        <taxon>Corynebacterium</taxon>
    </lineage>
</organism>
<dbReference type="GO" id="GO:0006071">
    <property type="term" value="P:glycerol metabolic process"/>
    <property type="evidence" value="ECO:0007669"/>
    <property type="project" value="InterPro"/>
</dbReference>
<dbReference type="InterPro" id="IPR004007">
    <property type="entry name" value="DhaL_dom"/>
</dbReference>
<dbReference type="AlphaFoldDB" id="A0A7H0SNK7"/>
<dbReference type="PROSITE" id="PS51480">
    <property type="entry name" value="DHAL"/>
    <property type="match status" value="1"/>
</dbReference>
<dbReference type="PANTHER" id="PTHR33434">
    <property type="entry name" value="DEGV DOMAIN-CONTAINING PROTEIN DR_1986-RELATED"/>
    <property type="match status" value="1"/>
</dbReference>
<accession>A0A7H0SNK7</accession>
<dbReference type="Gene3D" id="1.25.40.340">
    <property type="match status" value="1"/>
</dbReference>
<dbReference type="EMBL" id="CP046884">
    <property type="protein sequence ID" value="QNQ90132.1"/>
    <property type="molecule type" value="Genomic_DNA"/>
</dbReference>
<dbReference type="InterPro" id="IPR036117">
    <property type="entry name" value="DhaL_dom_sf"/>
</dbReference>
<dbReference type="InterPro" id="IPR033470">
    <property type="entry name" value="FakA-like_C"/>
</dbReference>
<keyword evidence="3" id="KW-1185">Reference proteome</keyword>
<feature type="domain" description="DhaL" evidence="1">
    <location>
        <begin position="10"/>
        <end position="200"/>
    </location>
</feature>
<dbReference type="SUPFAM" id="SSF101473">
    <property type="entry name" value="DhaL-like"/>
    <property type="match status" value="1"/>
</dbReference>
<evidence type="ECO:0000259" key="1">
    <source>
        <dbReference type="PROSITE" id="PS51480"/>
    </source>
</evidence>
<sequence length="529" mass="54823">MTASNVLNATVLHNWMGRALSELNARRAEINQLNVFPVPDSDTGSNMAHTIAAAHANLPEHPEDIAGSAAALAQGAVRGARGNSGLVLSQVLRGLAQAASDGEIDSHTVSQALNTALALVNKAIAEPVEGTVITVLRAAAIAAQEATDQHRSLVQTVRAARDAARTALAATPSQLAVLQEAGVVDAGGRGLVILLETLLDELKGTPLPSFPASDVEESVGAPPEASTEIEVMFQIVGADVDELASRLKPLGNSLVIGESRIDDSAKNSTYDAPATVHIHSAEAGKVIELAFAAGKVSNLKLEVLPAHRVTTPQRLLLAIAQANTVGDLYAAAGAEVIAPSKDVASDIIATVRRQGATEVILLPNGLLSRRELISVEKAGHAFSQSISLIPTRHLVEGIAALAVHDPQAPLGVATYNMTEAASSMKTAIISKADQAALTNAGAVSRGDYLANCGDEVIVVGEALSEVIAHTVRELASQTGGELLTLLAHPSVLHANFLTDLRSHLGRYSDIETVLYPAHGLNCVAEVGVE</sequence>
<gene>
    <name evidence="2" type="ORF">GP475_05345</name>
</gene>
<dbReference type="SMART" id="SM01121">
    <property type="entry name" value="Dak1_2"/>
    <property type="match status" value="1"/>
</dbReference>
<dbReference type="KEGG" id="cpoy:GP475_05345"/>